<protein>
    <submittedName>
        <fullName evidence="3">Membrane protein implicated in regulation of membrane protease activity</fullName>
    </submittedName>
</protein>
<comment type="caution">
    <text evidence="3">The sequence shown here is derived from an EMBL/GenBank/DDBJ whole genome shotgun (WGS) entry which is preliminary data.</text>
</comment>
<feature type="compositionally biased region" description="Gly residues" evidence="1">
    <location>
        <begin position="60"/>
        <end position="74"/>
    </location>
</feature>
<reference evidence="3 4" key="1">
    <citation type="submission" date="2023-07" db="EMBL/GenBank/DDBJ databases">
        <title>Sequencing the genomes of 1000 actinobacteria strains.</title>
        <authorList>
            <person name="Klenk H.-P."/>
        </authorList>
    </citation>
    <scope>NUCLEOTIDE SEQUENCE [LARGE SCALE GENOMIC DNA]</scope>
    <source>
        <strain evidence="3 4">DSM 44709</strain>
    </source>
</reference>
<evidence type="ECO:0000313" key="3">
    <source>
        <dbReference type="EMBL" id="MDQ0367701.1"/>
    </source>
</evidence>
<keyword evidence="2" id="KW-1133">Transmembrane helix</keyword>
<dbReference type="RefSeq" id="WP_307241910.1">
    <property type="nucleotide sequence ID" value="NZ_JAUSUZ010000001.1"/>
</dbReference>
<dbReference type="GO" id="GO:0006508">
    <property type="term" value="P:proteolysis"/>
    <property type="evidence" value="ECO:0007669"/>
    <property type="project" value="UniProtKB-KW"/>
</dbReference>
<name>A0AAE3W1B6_9ACTN</name>
<organism evidence="3 4">
    <name type="scientific">Catenuloplanes indicus</name>
    <dbReference type="NCBI Taxonomy" id="137267"/>
    <lineage>
        <taxon>Bacteria</taxon>
        <taxon>Bacillati</taxon>
        <taxon>Actinomycetota</taxon>
        <taxon>Actinomycetes</taxon>
        <taxon>Micromonosporales</taxon>
        <taxon>Micromonosporaceae</taxon>
        <taxon>Catenuloplanes</taxon>
    </lineage>
</organism>
<keyword evidence="3" id="KW-0378">Hydrolase</keyword>
<evidence type="ECO:0000256" key="1">
    <source>
        <dbReference type="SAM" id="MobiDB-lite"/>
    </source>
</evidence>
<sequence>METSYILGAVLIVVLAALFAWRRRVQQKGERTDVVLNRRRGLSAGTTAVILGSTMTGNSGDSGGSGGDGGGGGS</sequence>
<accession>A0AAE3W1B6</accession>
<dbReference type="Proteomes" id="UP001240236">
    <property type="component" value="Unassembled WGS sequence"/>
</dbReference>
<keyword evidence="2" id="KW-0812">Transmembrane</keyword>
<dbReference type="AlphaFoldDB" id="A0AAE3W1B6"/>
<keyword evidence="4" id="KW-1185">Reference proteome</keyword>
<feature type="region of interest" description="Disordered" evidence="1">
    <location>
        <begin position="52"/>
        <end position="74"/>
    </location>
</feature>
<keyword evidence="3" id="KW-0645">Protease</keyword>
<keyword evidence="2" id="KW-0472">Membrane</keyword>
<dbReference type="GO" id="GO:0008233">
    <property type="term" value="F:peptidase activity"/>
    <property type="evidence" value="ECO:0007669"/>
    <property type="project" value="UniProtKB-KW"/>
</dbReference>
<proteinExistence type="predicted"/>
<evidence type="ECO:0000256" key="2">
    <source>
        <dbReference type="SAM" id="Phobius"/>
    </source>
</evidence>
<gene>
    <name evidence="3" type="ORF">J2S42_004370</name>
</gene>
<evidence type="ECO:0000313" key="4">
    <source>
        <dbReference type="Proteomes" id="UP001240236"/>
    </source>
</evidence>
<dbReference type="EMBL" id="JAUSUZ010000001">
    <property type="protein sequence ID" value="MDQ0367701.1"/>
    <property type="molecule type" value="Genomic_DNA"/>
</dbReference>
<feature type="transmembrane region" description="Helical" evidence="2">
    <location>
        <begin position="6"/>
        <end position="21"/>
    </location>
</feature>